<dbReference type="InterPro" id="IPR001279">
    <property type="entry name" value="Metallo-B-lactamas"/>
</dbReference>
<dbReference type="EMBL" id="NWQG01000003">
    <property type="protein sequence ID" value="PDQ23002.1"/>
    <property type="molecule type" value="Genomic_DNA"/>
</dbReference>
<dbReference type="SMART" id="SM00849">
    <property type="entry name" value="Lactamase_B"/>
    <property type="match status" value="1"/>
</dbReference>
<comment type="similarity">
    <text evidence="2">Belongs to the metallo-beta-lactamase superfamily.</text>
</comment>
<evidence type="ECO:0000256" key="4">
    <source>
        <dbReference type="ARBA" id="ARBA00022801"/>
    </source>
</evidence>
<organism evidence="7 8">
    <name type="scientific">Mesorhizobium sanjuanii</name>
    <dbReference type="NCBI Taxonomy" id="2037900"/>
    <lineage>
        <taxon>Bacteria</taxon>
        <taxon>Pseudomonadati</taxon>
        <taxon>Pseudomonadota</taxon>
        <taxon>Alphaproteobacteria</taxon>
        <taxon>Hyphomicrobiales</taxon>
        <taxon>Phyllobacteriaceae</taxon>
        <taxon>Mesorhizobium</taxon>
    </lineage>
</organism>
<dbReference type="InterPro" id="IPR036866">
    <property type="entry name" value="RibonucZ/Hydroxyglut_hydro"/>
</dbReference>
<dbReference type="RefSeq" id="WP_097571511.1">
    <property type="nucleotide sequence ID" value="NZ_NWQG01000003.1"/>
</dbReference>
<proteinExistence type="inferred from homology"/>
<reference evidence="7 8" key="1">
    <citation type="submission" date="2017-09" db="EMBL/GenBank/DDBJ databases">
        <title>Mesorhizobum sanjuanii sp. nov. isolated from nodules of Lotus tenuis in saline-alkaline lowlands of Flooding Pampa.</title>
        <authorList>
            <person name="Sannazzaro A.I."/>
            <person name="Torres Tejerizo G.A."/>
            <person name="Fontana F."/>
            <person name="Cumpa Velazquez L.M."/>
            <person name="Hansen L."/>
            <person name="Pistorio M."/>
            <person name="Estrella M.J."/>
        </authorList>
    </citation>
    <scope>NUCLEOTIDE SEQUENCE [LARGE SCALE GENOMIC DNA]</scope>
    <source>
        <strain evidence="7 8">BSA136</strain>
    </source>
</reference>
<evidence type="ECO:0000256" key="1">
    <source>
        <dbReference type="ARBA" id="ARBA00001947"/>
    </source>
</evidence>
<dbReference type="SUPFAM" id="SSF56281">
    <property type="entry name" value="Metallo-hydrolase/oxidoreductase"/>
    <property type="match status" value="1"/>
</dbReference>
<dbReference type="Gene3D" id="3.60.15.10">
    <property type="entry name" value="Ribonuclease Z/Hydroxyacylglutathione hydrolase-like"/>
    <property type="match status" value="1"/>
</dbReference>
<evidence type="ECO:0000256" key="2">
    <source>
        <dbReference type="ARBA" id="ARBA00007749"/>
    </source>
</evidence>
<gene>
    <name evidence="7" type="ORF">CN311_00665</name>
</gene>
<evidence type="ECO:0000259" key="6">
    <source>
        <dbReference type="SMART" id="SM00849"/>
    </source>
</evidence>
<name>A0A2A6FMM7_9HYPH</name>
<dbReference type="Pfam" id="PF00753">
    <property type="entry name" value="Lactamase_B"/>
    <property type="match status" value="1"/>
</dbReference>
<evidence type="ECO:0000313" key="7">
    <source>
        <dbReference type="EMBL" id="PDQ23002.1"/>
    </source>
</evidence>
<keyword evidence="3" id="KW-0479">Metal-binding</keyword>
<dbReference type="GO" id="GO:0046872">
    <property type="term" value="F:metal ion binding"/>
    <property type="evidence" value="ECO:0007669"/>
    <property type="project" value="UniProtKB-KW"/>
</dbReference>
<accession>A0A2A6FMM7</accession>
<keyword evidence="8" id="KW-1185">Reference proteome</keyword>
<sequence>MGNAARYEIHAVRYGHFERRSNENFLGGDTHDVPMPLDYFVWAIVGEQRTFIVDTGFDKPTGDKRGRSVIRPVDEGLAAIGIDHTAVSDVIISHMHYDHCGNHHLFPNATFHLQDAEMEFATGRCMCHHAMNHPFEVEDVTTMVRRVYNKKVCFHDPESEIAPGITLHKVGGHSRGLQVVRVETDNGAVVIASDAAHFYANMEREKPFPVFDRLSDVILGVERMRKLASSPAHIVPGHDPLVLKRFARSNQNVEDIVALAHPLG</sequence>
<dbReference type="PANTHER" id="PTHR42978:SF7">
    <property type="entry name" value="METALLO-HYDROLASE RV2300C-RELATED"/>
    <property type="match status" value="1"/>
</dbReference>
<dbReference type="Proteomes" id="UP000219182">
    <property type="component" value="Unassembled WGS sequence"/>
</dbReference>
<evidence type="ECO:0000256" key="5">
    <source>
        <dbReference type="ARBA" id="ARBA00022833"/>
    </source>
</evidence>
<comment type="caution">
    <text evidence="7">The sequence shown here is derived from an EMBL/GenBank/DDBJ whole genome shotgun (WGS) entry which is preliminary data.</text>
</comment>
<evidence type="ECO:0000256" key="3">
    <source>
        <dbReference type="ARBA" id="ARBA00022723"/>
    </source>
</evidence>
<keyword evidence="5" id="KW-0862">Zinc</keyword>
<dbReference type="CDD" id="cd07729">
    <property type="entry name" value="AHL_lactonase_MBL-fold"/>
    <property type="match status" value="1"/>
</dbReference>
<dbReference type="InterPro" id="IPR051013">
    <property type="entry name" value="MBL_superfamily_lactonases"/>
</dbReference>
<comment type="cofactor">
    <cofactor evidence="1">
        <name>Zn(2+)</name>
        <dbReference type="ChEBI" id="CHEBI:29105"/>
    </cofactor>
</comment>
<dbReference type="GO" id="GO:0016787">
    <property type="term" value="F:hydrolase activity"/>
    <property type="evidence" value="ECO:0007669"/>
    <property type="project" value="UniProtKB-KW"/>
</dbReference>
<feature type="domain" description="Metallo-beta-lactamase" evidence="6">
    <location>
        <begin position="38"/>
        <end position="238"/>
    </location>
</feature>
<dbReference type="PANTHER" id="PTHR42978">
    <property type="entry name" value="QUORUM-QUENCHING LACTONASE YTNP-RELATED-RELATED"/>
    <property type="match status" value="1"/>
</dbReference>
<keyword evidence="4 7" id="KW-0378">Hydrolase</keyword>
<dbReference type="AlphaFoldDB" id="A0A2A6FMM7"/>
<protein>
    <submittedName>
        <fullName evidence="7">MBL fold hydrolase</fullName>
    </submittedName>
</protein>
<evidence type="ECO:0000313" key="8">
    <source>
        <dbReference type="Proteomes" id="UP000219182"/>
    </source>
</evidence>